<evidence type="ECO:0000313" key="10">
    <source>
        <dbReference type="EMBL" id="MBK1826002.1"/>
    </source>
</evidence>
<comment type="subcellular location">
    <subcellularLocation>
        <location evidence="1">Membrane</location>
        <topology evidence="1">Multi-pass membrane protein</topology>
    </subcellularLocation>
</comment>
<dbReference type="RefSeq" id="WP_200276249.1">
    <property type="nucleotide sequence ID" value="NZ_JAENII010000002.1"/>
</dbReference>
<gene>
    <name evidence="10" type="ORF">JIN81_03150</name>
</gene>
<feature type="transmembrane region" description="Helical" evidence="6">
    <location>
        <begin position="350"/>
        <end position="370"/>
    </location>
</feature>
<sequence length="706" mass="75903">MLRSLLHSLVASLAVLAPVAAQFPDDSFGLAEQEEATEARLVSSASSIAPGEPFDVALDLKHPEGWHSYYLNSGGIEESLTIRWELPEGFEAGEIQWPTPEVKESYFGKSFIYSDSVTFLITITPPADLQAGSEATLTAWPKWQICKDLCKDEPKPEKAFELKLPVGDSTVIDPANAALFAAAKASQPSSTDAFEVTASWVGKKVELRITPGEGSPDLSKTDFIPDQAYVLSASSEGSSIENVDGSWLFSLGTKTEKINGDKIPKPDALSGTLVGDGLPESGLKINETPFTKAPVPPLALGKFLPILGGMLIGGLILNLMPCVFPVIGLKIMGFVQQAGEDRKKIVMHGLAFTLGVLVSFWALSGLLFALRSAAAPGEEIGWGYQLQNPWTILVLMLLMFVLGLSMYGVFEVGSSATGVGGKLQSKQGVSGSFFSGILATVVATPCSAPFLGAAIGAAIALPAAQFFLAFTFMAIGLSLPYLILSIFPKLIDLLPRPGPWMESFKQAMSFLLFATAGFLLWVYTGQIGLENMLNVIIGLTLIGMAGWVFGRWDVPSKSHKVRGIAKGTTVAFAVLGLLACKPPEKSAIEWGTWSNEGVEELLENDTPVFVDFTAQWCATCQLNKKRAYSDQVATLMNDRGIVALRADKTKPNPEIDAKLEELERSAIPVNVLYIPGKEPIITPEILSSDYLEELFSSEVPVPEKDE</sequence>
<feature type="transmembrane region" description="Helical" evidence="6">
    <location>
        <begin position="431"/>
        <end position="460"/>
    </location>
</feature>
<dbReference type="GO" id="GO:0045454">
    <property type="term" value="P:cell redox homeostasis"/>
    <property type="evidence" value="ECO:0007669"/>
    <property type="project" value="TreeGrafter"/>
</dbReference>
<keyword evidence="5 6" id="KW-0472">Membrane</keyword>
<evidence type="ECO:0000256" key="7">
    <source>
        <dbReference type="SAM" id="SignalP"/>
    </source>
</evidence>
<organism evidence="10 11">
    <name type="scientific">Haloferula rosea</name>
    <dbReference type="NCBI Taxonomy" id="490093"/>
    <lineage>
        <taxon>Bacteria</taxon>
        <taxon>Pseudomonadati</taxon>
        <taxon>Verrucomicrobiota</taxon>
        <taxon>Verrucomicrobiia</taxon>
        <taxon>Verrucomicrobiales</taxon>
        <taxon>Verrucomicrobiaceae</taxon>
        <taxon>Haloferula</taxon>
    </lineage>
</organism>
<dbReference type="Pfam" id="PF13899">
    <property type="entry name" value="Thioredoxin_7"/>
    <property type="match status" value="1"/>
</dbReference>
<evidence type="ECO:0000256" key="4">
    <source>
        <dbReference type="ARBA" id="ARBA00022989"/>
    </source>
</evidence>
<feature type="transmembrane region" description="Helical" evidence="6">
    <location>
        <begin position="466"/>
        <end position="487"/>
    </location>
</feature>
<feature type="transmembrane region" description="Helical" evidence="6">
    <location>
        <begin position="303"/>
        <end position="329"/>
    </location>
</feature>
<dbReference type="PANTHER" id="PTHR32234">
    <property type="entry name" value="THIOL:DISULFIDE INTERCHANGE PROTEIN DSBD"/>
    <property type="match status" value="1"/>
</dbReference>
<keyword evidence="7" id="KW-0732">Signal</keyword>
<keyword evidence="2 6" id="KW-0812">Transmembrane</keyword>
<evidence type="ECO:0000256" key="6">
    <source>
        <dbReference type="SAM" id="Phobius"/>
    </source>
</evidence>
<evidence type="ECO:0000256" key="2">
    <source>
        <dbReference type="ARBA" id="ARBA00022692"/>
    </source>
</evidence>
<dbReference type="Pfam" id="PF02683">
    <property type="entry name" value="DsbD_TM"/>
    <property type="match status" value="1"/>
</dbReference>
<dbReference type="Pfam" id="PF11412">
    <property type="entry name" value="DsbD_N"/>
    <property type="match status" value="1"/>
</dbReference>
<feature type="transmembrane region" description="Helical" evidence="6">
    <location>
        <begin position="390"/>
        <end position="410"/>
    </location>
</feature>
<evidence type="ECO:0000256" key="3">
    <source>
        <dbReference type="ARBA" id="ARBA00022748"/>
    </source>
</evidence>
<dbReference type="InterPro" id="IPR028250">
    <property type="entry name" value="DsbDN"/>
</dbReference>
<keyword evidence="11" id="KW-1185">Reference proteome</keyword>
<accession>A0A934RAE1</accession>
<feature type="signal peptide" evidence="7">
    <location>
        <begin position="1"/>
        <end position="23"/>
    </location>
</feature>
<dbReference type="InterPro" id="IPR036249">
    <property type="entry name" value="Thioredoxin-like_sf"/>
</dbReference>
<dbReference type="AlphaFoldDB" id="A0A934RAE1"/>
<name>A0A934RAE1_9BACT</name>
<feature type="domain" description="Thiol:disulfide interchange protein DsbD N-terminal" evidence="9">
    <location>
        <begin position="48"/>
        <end position="150"/>
    </location>
</feature>
<dbReference type="PANTHER" id="PTHR32234:SF3">
    <property type="entry name" value="SUPPRESSION OF COPPER SENSITIVITY PROTEIN"/>
    <property type="match status" value="1"/>
</dbReference>
<evidence type="ECO:0000256" key="1">
    <source>
        <dbReference type="ARBA" id="ARBA00004141"/>
    </source>
</evidence>
<proteinExistence type="predicted"/>
<comment type="caution">
    <text evidence="10">The sequence shown here is derived from an EMBL/GenBank/DDBJ whole genome shotgun (WGS) entry which is preliminary data.</text>
</comment>
<dbReference type="Proteomes" id="UP000658278">
    <property type="component" value="Unassembled WGS sequence"/>
</dbReference>
<evidence type="ECO:0000313" key="11">
    <source>
        <dbReference type="Proteomes" id="UP000658278"/>
    </source>
</evidence>
<keyword evidence="4 6" id="KW-1133">Transmembrane helix</keyword>
<feature type="chain" id="PRO_5037849352" evidence="7">
    <location>
        <begin position="24"/>
        <end position="706"/>
    </location>
</feature>
<dbReference type="Gene3D" id="3.40.30.10">
    <property type="entry name" value="Glutaredoxin"/>
    <property type="match status" value="1"/>
</dbReference>
<feature type="domain" description="Cytochrome C biogenesis protein transmembrane" evidence="8">
    <location>
        <begin position="306"/>
        <end position="520"/>
    </location>
</feature>
<feature type="transmembrane region" description="Helical" evidence="6">
    <location>
        <begin position="532"/>
        <end position="550"/>
    </location>
</feature>
<dbReference type="GO" id="GO:0015035">
    <property type="term" value="F:protein-disulfide reductase activity"/>
    <property type="evidence" value="ECO:0007669"/>
    <property type="project" value="TreeGrafter"/>
</dbReference>
<evidence type="ECO:0000259" key="9">
    <source>
        <dbReference type="Pfam" id="PF11412"/>
    </source>
</evidence>
<dbReference type="GO" id="GO:0017004">
    <property type="term" value="P:cytochrome complex assembly"/>
    <property type="evidence" value="ECO:0007669"/>
    <property type="project" value="UniProtKB-KW"/>
</dbReference>
<evidence type="ECO:0000256" key="5">
    <source>
        <dbReference type="ARBA" id="ARBA00023136"/>
    </source>
</evidence>
<dbReference type="GO" id="GO:0016020">
    <property type="term" value="C:membrane"/>
    <property type="evidence" value="ECO:0007669"/>
    <property type="project" value="UniProtKB-SubCell"/>
</dbReference>
<dbReference type="SUPFAM" id="SSF52833">
    <property type="entry name" value="Thioredoxin-like"/>
    <property type="match status" value="1"/>
</dbReference>
<keyword evidence="3" id="KW-0201">Cytochrome c-type biogenesis</keyword>
<evidence type="ECO:0000259" key="8">
    <source>
        <dbReference type="Pfam" id="PF02683"/>
    </source>
</evidence>
<dbReference type="InterPro" id="IPR003834">
    <property type="entry name" value="Cyt_c_assmbl_TM_dom"/>
</dbReference>
<reference evidence="10" key="1">
    <citation type="submission" date="2021-01" db="EMBL/GenBank/DDBJ databases">
        <title>Modified the classification status of verrucomicrobia.</title>
        <authorList>
            <person name="Feng X."/>
        </authorList>
    </citation>
    <scope>NUCLEOTIDE SEQUENCE</scope>
    <source>
        <strain evidence="10">KCTC 22201</strain>
    </source>
</reference>
<feature type="transmembrane region" description="Helical" evidence="6">
    <location>
        <begin position="507"/>
        <end position="526"/>
    </location>
</feature>
<protein>
    <submittedName>
        <fullName evidence="10">Thioredoxin family protein</fullName>
    </submittedName>
</protein>
<dbReference type="EMBL" id="JAENII010000002">
    <property type="protein sequence ID" value="MBK1826002.1"/>
    <property type="molecule type" value="Genomic_DNA"/>
</dbReference>